<evidence type="ECO:0000256" key="5">
    <source>
        <dbReference type="ARBA" id="ARBA00022553"/>
    </source>
</evidence>
<dbReference type="InterPro" id="IPR036050">
    <property type="entry name" value="Regulatory_protein_E2_N"/>
</dbReference>
<dbReference type="InterPro" id="IPR000427">
    <property type="entry name" value="Papillomavirus_E2_C"/>
</dbReference>
<dbReference type="GO" id="GO:0006260">
    <property type="term" value="P:DNA replication"/>
    <property type="evidence" value="ECO:0007669"/>
    <property type="project" value="UniProtKB-KW"/>
</dbReference>
<reference evidence="16 17" key="1">
    <citation type="journal article" date="2010" name="Virology">
        <title>Genomic characterization of a novel human papillomavirus (HPV-117) with a high viral load in a persisting wart.</title>
        <authorList>
            <person name="Kohler A."/>
            <person name="Gottschling M."/>
            <person name="Forster J."/>
            <person name="Rowert-Huber J."/>
            <person name="Stockfleth E."/>
            <person name="Nindl I."/>
        </authorList>
    </citation>
    <scope>NUCLEOTIDE SEQUENCE [LARGE SCALE GENOMIC DNA]</scope>
    <source>
        <strain evidence="16">HPV_a_wart10</strain>
    </source>
</reference>
<evidence type="ECO:0000256" key="12">
    <source>
        <dbReference type="HAMAP-Rule" id="MF_04001"/>
    </source>
</evidence>
<comment type="PTM">
    <text evidence="12">Sumoylation plays a regulatory role in E2 transcriptional activity.</text>
</comment>
<evidence type="ECO:0000256" key="9">
    <source>
        <dbReference type="ARBA" id="ARBA00023125"/>
    </source>
</evidence>
<feature type="cross-link" description="Glycyl lysine isopeptide (Lys-Gly) (interchain with G-Cter in SUMO)" evidence="12">
    <location>
        <position position="308"/>
    </location>
</feature>
<feature type="domain" description="Papillomavirus E2 C-terminal" evidence="15">
    <location>
        <begin position="303"/>
        <end position="377"/>
    </location>
</feature>
<dbReference type="InterPro" id="IPR042503">
    <property type="entry name" value="Regulatory_protein_E2_N_1"/>
</dbReference>
<comment type="subcellular location">
    <subcellularLocation>
        <location evidence="1 12">Host nucleus</location>
    </subcellularLocation>
</comment>
<evidence type="ECO:0000256" key="4">
    <source>
        <dbReference type="ARBA" id="ARBA00022518"/>
    </source>
</evidence>
<dbReference type="EMBL" id="GQ246950">
    <property type="protein sequence ID" value="ACV30145.1"/>
    <property type="molecule type" value="Genomic_DNA"/>
</dbReference>
<feature type="compositionally biased region" description="Low complexity" evidence="13">
    <location>
        <begin position="248"/>
        <end position="264"/>
    </location>
</feature>
<keyword evidence="11 12" id="KW-0804">Transcription</keyword>
<proteinExistence type="inferred from homology"/>
<evidence type="ECO:0000256" key="11">
    <source>
        <dbReference type="ARBA" id="ARBA00023163"/>
    </source>
</evidence>
<dbReference type="InterPro" id="IPR012677">
    <property type="entry name" value="Nucleotide-bd_a/b_plait_sf"/>
</dbReference>
<dbReference type="InterPro" id="IPR033668">
    <property type="entry name" value="Reg_prot_E2"/>
</dbReference>
<evidence type="ECO:0000256" key="7">
    <source>
        <dbReference type="ARBA" id="ARBA00022705"/>
    </source>
</evidence>
<dbReference type="GO" id="GO:0006351">
    <property type="term" value="P:DNA-templated transcription"/>
    <property type="evidence" value="ECO:0007669"/>
    <property type="project" value="UniProtKB-UniRule"/>
</dbReference>
<dbReference type="GO" id="GO:0003677">
    <property type="term" value="F:DNA binding"/>
    <property type="evidence" value="ECO:0007669"/>
    <property type="project" value="UniProtKB-UniRule"/>
</dbReference>
<comment type="similarity">
    <text evidence="2">Belongs to the papillomaviridae E8^E2C protein family.</text>
</comment>
<keyword evidence="3 12" id="KW-0678">Repressor</keyword>
<evidence type="ECO:0000256" key="10">
    <source>
        <dbReference type="ARBA" id="ARBA00023159"/>
    </source>
</evidence>
<dbReference type="HAMAP" id="MF_04001">
    <property type="entry name" value="PPV_E2"/>
    <property type="match status" value="1"/>
</dbReference>
<sequence length="382" mass="43628">METLANRLDACQDKMLELYEKDSNKLEDQITHWHLMRLENALLYKARECGLTHIGHQVVPPLSVTKAKARSAIEVHVALQQLQDSDYAHESWTLRETSREMWDTAPKGCWKKKGRTVEVRYDGDENKAMCYVQWREIIVQNCGDDRWVKVSGQVSYEGLYYTHENETTYYVKFKDDACVYGETGKWEVHVGGKVIHHRAFDPVSSTREISAPGPVCTSNTTAPAPTQAQVGATEGPEQKRQRLEAVDGQQQQQQQQQQRQGSQGPTPKATERTGGPVDSDRTRVCDTGCAYPVWHPRDSDCAPVVHLKGDPNCLKCFRYRLNRGKRKLYSRSTSTWRWSCESENQAAFVTLWFSNHTQRAEFLDTVKVPSGIQVIMGYMSMF</sequence>
<comment type="similarity">
    <text evidence="12">Belongs to the papillomaviridae E2 protein family.</text>
</comment>
<evidence type="ECO:0000256" key="2">
    <source>
        <dbReference type="ARBA" id="ARBA00007794"/>
    </source>
</evidence>
<evidence type="ECO:0000259" key="15">
    <source>
        <dbReference type="Pfam" id="PF00511"/>
    </source>
</evidence>
<keyword evidence="5 12" id="KW-0597">Phosphoprotein</keyword>
<keyword evidence="12" id="KW-0832">Ubl conjugation</keyword>
<dbReference type="Pfam" id="PF00511">
    <property type="entry name" value="PPV_E2_C"/>
    <property type="match status" value="1"/>
</dbReference>
<dbReference type="Gene3D" id="2.170.200.10">
    <property type="entry name" value="Papillomavirus E2 early protein domain"/>
    <property type="match status" value="1"/>
</dbReference>
<dbReference type="GO" id="GO:0003700">
    <property type="term" value="F:DNA-binding transcription factor activity"/>
    <property type="evidence" value="ECO:0007669"/>
    <property type="project" value="UniProtKB-UniRule"/>
</dbReference>
<comment type="subunit">
    <text evidence="12">Binds DNA as homodimer. Interacts with protein E1; this interaction greatly increases E1 DNA-binding activity. Interacts with protein L1; this interaction enhances E2-dependent replication and transcription activation. Interacts with protein L2; this interaction inhibits E2 transcriptional activity but not DNA replication function E2. Interacts with protein E7; this interaction inhibits E7 oncogenic activity. Interacts with host TAF1; this interaction modulates E2-dependent transcriptional regulation. Interacts with host BRD4; this interaction mediates E2 transcriptional activation function. Additionally, the interaction with host BRD4 on mitotic chromosomes mediates tethering of the viral genome. Interacts with host TOPBP1; this interaction is required for optimal viral DNA replication.</text>
</comment>
<gene>
    <name evidence="12" type="primary">E2</name>
</gene>
<feature type="region of interest" description="Disordered" evidence="13">
    <location>
        <begin position="205"/>
        <end position="281"/>
    </location>
</feature>
<dbReference type="Proteomes" id="UP000162985">
    <property type="component" value="Segment"/>
</dbReference>
<protein>
    <recommendedName>
        <fullName evidence="12">Regulatory protein E2</fullName>
    </recommendedName>
</protein>
<evidence type="ECO:0000313" key="16">
    <source>
        <dbReference type="EMBL" id="ACV30145.1"/>
    </source>
</evidence>
<evidence type="ECO:0000256" key="6">
    <source>
        <dbReference type="ARBA" id="ARBA00022562"/>
    </source>
</evidence>
<dbReference type="GO" id="GO:0000166">
    <property type="term" value="F:nucleotide binding"/>
    <property type="evidence" value="ECO:0007669"/>
    <property type="project" value="UniProtKB-UniRule"/>
</dbReference>
<dbReference type="InterPro" id="IPR001866">
    <property type="entry name" value="PPV_E2_N"/>
</dbReference>
<keyword evidence="6 12" id="KW-1048">Host nucleus</keyword>
<name>D3VWC9_9PAPI</name>
<dbReference type="GO" id="GO:0006275">
    <property type="term" value="P:regulation of DNA replication"/>
    <property type="evidence" value="ECO:0007669"/>
    <property type="project" value="UniProtKB-UniRule"/>
</dbReference>
<keyword evidence="7 12" id="KW-0235">DNA replication</keyword>
<dbReference type="GO" id="GO:0039693">
    <property type="term" value="P:viral DNA genome replication"/>
    <property type="evidence" value="ECO:0007669"/>
    <property type="project" value="UniProtKB-UniRule"/>
</dbReference>
<dbReference type="GO" id="GO:0042025">
    <property type="term" value="C:host cell nucleus"/>
    <property type="evidence" value="ECO:0007669"/>
    <property type="project" value="UniProtKB-SubCell"/>
</dbReference>
<dbReference type="InterPro" id="IPR042504">
    <property type="entry name" value="Regulatory_protein_E2_N_2"/>
</dbReference>
<comment type="caution">
    <text evidence="12">Lacks conserved residue(s) required for the propagation of feature annotation.</text>
</comment>
<keyword evidence="10 12" id="KW-0010">Activator</keyword>
<organism evidence="16 17">
    <name type="scientific">Human papillomavirus 117</name>
    <dbReference type="NCBI Taxonomy" id="720708"/>
    <lineage>
        <taxon>Viruses</taxon>
        <taxon>Monodnaviria</taxon>
        <taxon>Shotokuvirae</taxon>
        <taxon>Cossaviricota</taxon>
        <taxon>Papovaviricetes</taxon>
        <taxon>Zurhausenvirales</taxon>
        <taxon>Papillomaviridae</taxon>
        <taxon>Firstpapillomavirinae</taxon>
        <taxon>Alphapapillomavirus</taxon>
        <taxon>Alphapapillomavirus 2</taxon>
    </lineage>
</organism>
<dbReference type="Gene3D" id="1.10.287.30">
    <property type="entry name" value="E2 (early) protein, N terminal domain, subdomain 1"/>
    <property type="match status" value="1"/>
</dbReference>
<evidence type="ECO:0000256" key="3">
    <source>
        <dbReference type="ARBA" id="ARBA00022491"/>
    </source>
</evidence>
<dbReference type="SUPFAM" id="SSF51332">
    <property type="entry name" value="E2 regulatory, transactivation domain"/>
    <property type="match status" value="1"/>
</dbReference>
<feature type="region of interest" description="DNA-binding domain" evidence="12">
    <location>
        <begin position="301"/>
        <end position="382"/>
    </location>
</feature>
<evidence type="ECO:0000256" key="8">
    <source>
        <dbReference type="ARBA" id="ARBA00023015"/>
    </source>
</evidence>
<dbReference type="SUPFAM" id="SSF54957">
    <property type="entry name" value="Viral DNA-binding domain"/>
    <property type="match status" value="1"/>
</dbReference>
<feature type="domain" description="Papillomavirus E2 N-terminal" evidence="14">
    <location>
        <begin position="1"/>
        <end position="197"/>
    </location>
</feature>
<evidence type="ECO:0000256" key="1">
    <source>
        <dbReference type="ARBA" id="ARBA00004147"/>
    </source>
</evidence>
<comment type="function">
    <text evidence="12">Plays a role in the initiation of viral DNA replication. A dimer of E2 interacts with a dimer of E1 in order to improve specificity of E1 DNA binding activity. Once the complex recognizes and binds DNA at specific sites, the E2 dimer is removed from DNA. E2 also regulates viral transcription through binding to the E2RE response element (5'-ACCNNNNNNGGT-3') present in multiple copies in the regulatory regions of the viral genome. Activates or represses transcription depending on E2RE's position with regards to proximal promoter elements including the TATA-box. Repression occurs by sterically hindering the assembly of the transcription initiation complex.</text>
</comment>
<feature type="compositionally biased region" description="Basic and acidic residues" evidence="13">
    <location>
        <begin position="236"/>
        <end position="245"/>
    </location>
</feature>
<feature type="compositionally biased region" description="Polar residues" evidence="13">
    <location>
        <begin position="216"/>
        <end position="230"/>
    </location>
</feature>
<evidence type="ECO:0000259" key="14">
    <source>
        <dbReference type="Pfam" id="PF00508"/>
    </source>
</evidence>
<keyword evidence="9 12" id="KW-0238">DNA-binding</keyword>
<evidence type="ECO:0000313" key="17">
    <source>
        <dbReference type="Proteomes" id="UP000162985"/>
    </source>
</evidence>
<dbReference type="InterPro" id="IPR035975">
    <property type="entry name" value="E2/EBNA1_C_sf"/>
</dbReference>
<keyword evidence="8 12" id="KW-0805">Transcription regulation</keyword>
<keyword evidence="4 12" id="KW-0244">Early protein</keyword>
<dbReference type="Gene3D" id="3.30.70.330">
    <property type="match status" value="1"/>
</dbReference>
<keyword evidence="12" id="KW-1017">Isopeptide bond</keyword>
<evidence type="ECO:0000256" key="13">
    <source>
        <dbReference type="SAM" id="MobiDB-lite"/>
    </source>
</evidence>
<accession>D3VWC9</accession>
<comment type="PTM">
    <text evidence="12">Phosphorylated.</text>
</comment>
<dbReference type="Pfam" id="PF00508">
    <property type="entry name" value="PPV_E2_N"/>
    <property type="match status" value="1"/>
</dbReference>